<keyword evidence="4" id="KW-1185">Reference proteome</keyword>
<dbReference type="PANTHER" id="PTHR47357">
    <property type="entry name" value="COP1-INTERACTIVE PROTEIN 1"/>
    <property type="match status" value="1"/>
</dbReference>
<dbReference type="Gene3D" id="1.10.287.1490">
    <property type="match status" value="1"/>
</dbReference>
<dbReference type="PANTHER" id="PTHR47357:SF1">
    <property type="entry name" value="SPINDLE POLE BODY COMPONENT 110"/>
    <property type="match status" value="1"/>
</dbReference>
<feature type="region of interest" description="Disordered" evidence="2">
    <location>
        <begin position="586"/>
        <end position="618"/>
    </location>
</feature>
<dbReference type="AlphaFoldDB" id="A0A8H7ZYW8"/>
<reference evidence="3 4" key="1">
    <citation type="journal article" name="Sci. Rep.">
        <title>Genome-scale phylogenetic analyses confirm Olpidium as the closest living zoosporic fungus to the non-flagellated, terrestrial fungi.</title>
        <authorList>
            <person name="Chang Y."/>
            <person name="Rochon D."/>
            <person name="Sekimoto S."/>
            <person name="Wang Y."/>
            <person name="Chovatia M."/>
            <person name="Sandor L."/>
            <person name="Salamov A."/>
            <person name="Grigoriev I.V."/>
            <person name="Stajich J.E."/>
            <person name="Spatafora J.W."/>
        </authorList>
    </citation>
    <scope>NUCLEOTIDE SEQUENCE [LARGE SCALE GENOMIC DNA]</scope>
    <source>
        <strain evidence="3">S191</strain>
    </source>
</reference>
<dbReference type="EMBL" id="JAEFCI010002820">
    <property type="protein sequence ID" value="KAG5461981.1"/>
    <property type="molecule type" value="Genomic_DNA"/>
</dbReference>
<feature type="compositionally biased region" description="Low complexity" evidence="2">
    <location>
        <begin position="122"/>
        <end position="165"/>
    </location>
</feature>
<organism evidence="3 4">
    <name type="scientific">Olpidium bornovanus</name>
    <dbReference type="NCBI Taxonomy" id="278681"/>
    <lineage>
        <taxon>Eukaryota</taxon>
        <taxon>Fungi</taxon>
        <taxon>Fungi incertae sedis</taxon>
        <taxon>Olpidiomycota</taxon>
        <taxon>Olpidiomycotina</taxon>
        <taxon>Olpidiomycetes</taxon>
        <taxon>Olpidiales</taxon>
        <taxon>Olpidiaceae</taxon>
        <taxon>Olpidium</taxon>
    </lineage>
</organism>
<feature type="coiled-coil region" evidence="1">
    <location>
        <begin position="621"/>
        <end position="683"/>
    </location>
</feature>
<accession>A0A8H7ZYW8</accession>
<evidence type="ECO:0000256" key="1">
    <source>
        <dbReference type="SAM" id="Coils"/>
    </source>
</evidence>
<dbReference type="GO" id="GO:0005856">
    <property type="term" value="C:cytoskeleton"/>
    <property type="evidence" value="ECO:0007669"/>
    <property type="project" value="TreeGrafter"/>
</dbReference>
<dbReference type="GO" id="GO:0005200">
    <property type="term" value="F:structural constituent of cytoskeleton"/>
    <property type="evidence" value="ECO:0007669"/>
    <property type="project" value="TreeGrafter"/>
</dbReference>
<feature type="compositionally biased region" description="Polar residues" evidence="2">
    <location>
        <begin position="605"/>
        <end position="614"/>
    </location>
</feature>
<keyword evidence="1" id="KW-0175">Coiled coil</keyword>
<gene>
    <name evidence="3" type="ORF">BJ554DRAFT_5746</name>
</gene>
<feature type="coiled-coil region" evidence="1">
    <location>
        <begin position="305"/>
        <end position="467"/>
    </location>
</feature>
<protein>
    <submittedName>
        <fullName evidence="3">Uncharacterized protein</fullName>
    </submittedName>
</protein>
<sequence>MLASSADSKPSAPASRPPAAGAAAAALPRTSTASARASSGIAAPASRTRNNSVGTVPAAAAAAAKTTAAKTTAARVAAVARTAAAARVAAAARTAAAPSGGPVARKTSVSLSRKPSTPPAAPAAARATTAARAPTAAVSKPAARSAALARPAPTSSSGAPSATSAKVFAKAPAVNGTSFAARSSKEASPPRSADPSLEKLVAELKQQGALFAAGEAPPGADPSAGAEAAELRSQVSELHVTVESLRAQLARSREENAAVENHVDELNAKIIAISDKHHGEVAELHAAVERCKSFEGECAGLAAEVAALRSERDALTTRVDELEGISEALDHAHMEKEKMEEALESVSKQFAELSASRNDAQEHEGEAFREAEKTVEQLKVQVAEMSASRTNGQTEDLASEVQELRRLNAALTEDLRLREQEIAAAEELTRSQMQDLDNTRVAAESAADALRAEVAGLRSELEHAKKAVQAGDEAAAVHSKASLLVDEGARPSAVDPRDGDVSQDLRSTEEVTLMLRKTDEELESVRAEKAALQSQLEQLSVRLVDAEEHGKLAAEAAAAAGHEANETKALIESLRVENAAIAAENSALKEEASRRPSTAHADGESTGSLQSQQPTDRDAELDRLEARVAELTAALERQTEVGAQIQVSVPLPPAALAVAEEAHASEARRAEEIEERLKLKEEEVKVSTAFPRASVYDGRDGSTRTVSAVEGAMANMKPPKPPLAISDTERFLKRELECKDSMILELQKRCDEAERICMEEIGRREGAADHANYGPAAVDEESLRKELEKKDAAIAKLQLKVERVMRVHAEDVHSVQTRSRHDIADEQQRSKDALVAAQKENDILVKLVMRNFLSQFEQYANYARLEPSARVV</sequence>
<evidence type="ECO:0000313" key="4">
    <source>
        <dbReference type="Proteomes" id="UP000673691"/>
    </source>
</evidence>
<feature type="compositionally biased region" description="Low complexity" evidence="2">
    <location>
        <begin position="1"/>
        <end position="47"/>
    </location>
</feature>
<feature type="region of interest" description="Disordered" evidence="2">
    <location>
        <begin position="1"/>
        <end position="56"/>
    </location>
</feature>
<feature type="coiled-coil region" evidence="1">
    <location>
        <begin position="228"/>
        <end position="269"/>
    </location>
</feature>
<dbReference type="Proteomes" id="UP000673691">
    <property type="component" value="Unassembled WGS sequence"/>
</dbReference>
<evidence type="ECO:0000256" key="2">
    <source>
        <dbReference type="SAM" id="MobiDB-lite"/>
    </source>
</evidence>
<feature type="non-terminal residue" evidence="3">
    <location>
        <position position="872"/>
    </location>
</feature>
<evidence type="ECO:0000313" key="3">
    <source>
        <dbReference type="EMBL" id="KAG5461981.1"/>
    </source>
</evidence>
<comment type="caution">
    <text evidence="3">The sequence shown here is derived from an EMBL/GenBank/DDBJ whole genome shotgun (WGS) entry which is preliminary data.</text>
</comment>
<name>A0A8H7ZYW8_9FUNG</name>
<proteinExistence type="predicted"/>
<feature type="region of interest" description="Disordered" evidence="2">
    <location>
        <begin position="89"/>
        <end position="165"/>
    </location>
</feature>